<dbReference type="FunFam" id="1.10.150.20:FF:000002">
    <property type="entry name" value="DNA polymerase I"/>
    <property type="match status" value="1"/>
</dbReference>
<dbReference type="InterPro" id="IPR002421">
    <property type="entry name" value="5-3_exonuclease"/>
</dbReference>
<evidence type="ECO:0000256" key="15">
    <source>
        <dbReference type="ARBA" id="ARBA00049244"/>
    </source>
</evidence>
<dbReference type="InterPro" id="IPR002562">
    <property type="entry name" value="3'-5'_exonuclease_dom"/>
</dbReference>
<comment type="similarity">
    <text evidence="1 17">Belongs to the DNA polymerase type-A family.</text>
</comment>
<dbReference type="Proteomes" id="UP000515971">
    <property type="component" value="Chromosome"/>
</dbReference>
<dbReference type="Pfam" id="PF01612">
    <property type="entry name" value="DNA_pol_A_exo1"/>
    <property type="match status" value="1"/>
</dbReference>
<feature type="domain" description="DNA-directed DNA polymerase family A palm" evidence="21">
    <location>
        <begin position="700"/>
        <end position="904"/>
    </location>
</feature>
<evidence type="ECO:0000259" key="19">
    <source>
        <dbReference type="SMART" id="SM00474"/>
    </source>
</evidence>
<evidence type="ECO:0000256" key="9">
    <source>
        <dbReference type="ARBA" id="ARBA00022763"/>
    </source>
</evidence>
<dbReference type="NCBIfam" id="NF004397">
    <property type="entry name" value="PRK05755.1"/>
    <property type="match status" value="1"/>
</dbReference>
<evidence type="ECO:0000313" key="22">
    <source>
        <dbReference type="EMBL" id="QNN67626.1"/>
    </source>
</evidence>
<dbReference type="SUPFAM" id="SSF47807">
    <property type="entry name" value="5' to 3' exonuclease, C-terminal subdomain"/>
    <property type="match status" value="1"/>
</dbReference>
<dbReference type="GO" id="GO:0008408">
    <property type="term" value="F:3'-5' exonuclease activity"/>
    <property type="evidence" value="ECO:0007669"/>
    <property type="project" value="UniProtKB-UniRule"/>
</dbReference>
<evidence type="ECO:0000256" key="13">
    <source>
        <dbReference type="ARBA" id="ARBA00023125"/>
    </source>
</evidence>
<dbReference type="KEGG" id="slut:H9L13_01315"/>
<protein>
    <recommendedName>
        <fullName evidence="4 16">DNA polymerase I</fullName>
        <ecNumber evidence="3 16">2.7.7.7</ecNumber>
    </recommendedName>
</protein>
<dbReference type="InterPro" id="IPR012337">
    <property type="entry name" value="RNaseH-like_sf"/>
</dbReference>
<keyword evidence="5 17" id="KW-0808">Transferase</keyword>
<keyword evidence="11 17" id="KW-0269">Exonuclease</keyword>
<proteinExistence type="inferred from homology"/>
<keyword evidence="9 17" id="KW-0227">DNA damage</keyword>
<dbReference type="InterPro" id="IPR036397">
    <property type="entry name" value="RNaseH_sf"/>
</dbReference>
<evidence type="ECO:0000256" key="6">
    <source>
        <dbReference type="ARBA" id="ARBA00022695"/>
    </source>
</evidence>
<dbReference type="GO" id="GO:0008409">
    <property type="term" value="F:5'-3' exonuclease activity"/>
    <property type="evidence" value="ECO:0007669"/>
    <property type="project" value="UniProtKB-UniRule"/>
</dbReference>
<dbReference type="InterPro" id="IPR002298">
    <property type="entry name" value="DNA_polymerase_A"/>
</dbReference>
<dbReference type="SUPFAM" id="SSF53098">
    <property type="entry name" value="Ribonuclease H-like"/>
    <property type="match status" value="1"/>
</dbReference>
<evidence type="ECO:0000256" key="10">
    <source>
        <dbReference type="ARBA" id="ARBA00022801"/>
    </source>
</evidence>
<dbReference type="Gene3D" id="3.30.420.10">
    <property type="entry name" value="Ribonuclease H-like superfamily/Ribonuclease H"/>
    <property type="match status" value="1"/>
</dbReference>
<dbReference type="SMART" id="SM00279">
    <property type="entry name" value="HhH2"/>
    <property type="match status" value="1"/>
</dbReference>
<dbReference type="CDD" id="cd09859">
    <property type="entry name" value="PIN_53EXO"/>
    <property type="match status" value="1"/>
</dbReference>
<evidence type="ECO:0000256" key="5">
    <source>
        <dbReference type="ARBA" id="ARBA00022679"/>
    </source>
</evidence>
<keyword evidence="10 17" id="KW-0378">Hydrolase</keyword>
<dbReference type="InterPro" id="IPR020045">
    <property type="entry name" value="DNA_polI_H3TH"/>
</dbReference>
<dbReference type="FunFam" id="1.10.150.20:FF:000003">
    <property type="entry name" value="DNA polymerase I"/>
    <property type="match status" value="1"/>
</dbReference>
<dbReference type="Gene3D" id="1.20.1060.10">
    <property type="entry name" value="Taq DNA Polymerase, Chain T, domain 4"/>
    <property type="match status" value="1"/>
</dbReference>
<reference evidence="22 23" key="1">
    <citation type="submission" date="2020-08" db="EMBL/GenBank/DDBJ databases">
        <title>Genome sequence of Sphingomonas lutea KCTC 23642T.</title>
        <authorList>
            <person name="Hyun D.-W."/>
            <person name="Bae J.-W."/>
        </authorList>
    </citation>
    <scope>NUCLEOTIDE SEQUENCE [LARGE SCALE GENOMIC DNA]</scope>
    <source>
        <strain evidence="22 23">KCTC 23642</strain>
    </source>
</reference>
<accession>A0A7G9SIF1</accession>
<evidence type="ECO:0000256" key="17">
    <source>
        <dbReference type="RuleBase" id="RU004460"/>
    </source>
</evidence>
<evidence type="ECO:0000256" key="12">
    <source>
        <dbReference type="ARBA" id="ARBA00022932"/>
    </source>
</evidence>
<comment type="catalytic activity">
    <reaction evidence="15 17">
        <text>DNA(n) + a 2'-deoxyribonucleoside 5'-triphosphate = DNA(n+1) + diphosphate</text>
        <dbReference type="Rhea" id="RHEA:22508"/>
        <dbReference type="Rhea" id="RHEA-COMP:17339"/>
        <dbReference type="Rhea" id="RHEA-COMP:17340"/>
        <dbReference type="ChEBI" id="CHEBI:33019"/>
        <dbReference type="ChEBI" id="CHEBI:61560"/>
        <dbReference type="ChEBI" id="CHEBI:173112"/>
        <dbReference type="EC" id="2.7.7.7"/>
    </reaction>
</comment>
<dbReference type="Pfam" id="PF01367">
    <property type="entry name" value="5_3_exonuc"/>
    <property type="match status" value="1"/>
</dbReference>
<dbReference type="NCBIfam" id="TIGR00593">
    <property type="entry name" value="pola"/>
    <property type="match status" value="1"/>
</dbReference>
<feature type="domain" description="3'-5' exonuclease" evidence="19">
    <location>
        <begin position="340"/>
        <end position="531"/>
    </location>
</feature>
<dbReference type="AlphaFoldDB" id="A0A7G9SIF1"/>
<keyword evidence="7 17" id="KW-0235">DNA replication</keyword>
<keyword evidence="14 17" id="KW-0234">DNA repair</keyword>
<dbReference type="CDD" id="cd08637">
    <property type="entry name" value="DNA_pol_A_pol_I_C"/>
    <property type="match status" value="1"/>
</dbReference>
<dbReference type="Gene3D" id="3.40.50.1010">
    <property type="entry name" value="5'-nuclease"/>
    <property type="match status" value="1"/>
</dbReference>
<dbReference type="PANTHER" id="PTHR10133:SF27">
    <property type="entry name" value="DNA POLYMERASE NU"/>
    <property type="match status" value="1"/>
</dbReference>
<evidence type="ECO:0000259" key="20">
    <source>
        <dbReference type="SMART" id="SM00475"/>
    </source>
</evidence>
<dbReference type="EC" id="2.7.7.7" evidence="3 16"/>
<dbReference type="GO" id="GO:0006302">
    <property type="term" value="P:double-strand break repair"/>
    <property type="evidence" value="ECO:0007669"/>
    <property type="project" value="TreeGrafter"/>
</dbReference>
<dbReference type="RefSeq" id="WP_187538348.1">
    <property type="nucleotide sequence ID" value="NZ_BAABJT010000001.1"/>
</dbReference>
<dbReference type="FunFam" id="1.20.1060.10:FF:000001">
    <property type="entry name" value="DNA polymerase I"/>
    <property type="match status" value="1"/>
</dbReference>
<dbReference type="InterPro" id="IPR043502">
    <property type="entry name" value="DNA/RNA_pol_sf"/>
</dbReference>
<dbReference type="InterPro" id="IPR020046">
    <property type="entry name" value="5-3_exonucl_a-hlix_arch_N"/>
</dbReference>
<keyword evidence="23" id="KW-1185">Reference proteome</keyword>
<keyword evidence="6 17" id="KW-0548">Nucleotidyltransferase</keyword>
<dbReference type="InterPro" id="IPR018320">
    <property type="entry name" value="DNA_polymerase_1"/>
</dbReference>
<evidence type="ECO:0000256" key="16">
    <source>
        <dbReference type="NCBIfam" id="TIGR00593"/>
    </source>
</evidence>
<comment type="subunit">
    <text evidence="2">Single-chain monomer with multiple functions.</text>
</comment>
<evidence type="ECO:0000256" key="14">
    <source>
        <dbReference type="ARBA" id="ARBA00023204"/>
    </source>
</evidence>
<dbReference type="InterPro" id="IPR029060">
    <property type="entry name" value="PIN-like_dom_sf"/>
</dbReference>
<dbReference type="GO" id="GO:0003677">
    <property type="term" value="F:DNA binding"/>
    <property type="evidence" value="ECO:0007669"/>
    <property type="project" value="UniProtKB-UniRule"/>
</dbReference>
<dbReference type="PRINTS" id="PR00868">
    <property type="entry name" value="DNAPOLI"/>
</dbReference>
<evidence type="ECO:0000256" key="2">
    <source>
        <dbReference type="ARBA" id="ARBA00011541"/>
    </source>
</evidence>
<feature type="region of interest" description="Disordered" evidence="18">
    <location>
        <begin position="297"/>
        <end position="337"/>
    </location>
</feature>
<evidence type="ECO:0000256" key="4">
    <source>
        <dbReference type="ARBA" id="ARBA00020311"/>
    </source>
</evidence>
<dbReference type="Gene3D" id="1.10.150.20">
    <property type="entry name" value="5' to 3' exonuclease, C-terminal subdomain"/>
    <property type="match status" value="2"/>
</dbReference>
<dbReference type="SMART" id="SM00475">
    <property type="entry name" value="53EXOc"/>
    <property type="match status" value="1"/>
</dbReference>
<dbReference type="InterPro" id="IPR019760">
    <property type="entry name" value="DNA-dir_DNA_pol_A_CS"/>
</dbReference>
<keyword evidence="8" id="KW-0540">Nuclease</keyword>
<dbReference type="PROSITE" id="PS00447">
    <property type="entry name" value="DNA_POLYMERASE_A"/>
    <property type="match status" value="1"/>
</dbReference>
<dbReference type="InterPro" id="IPR008918">
    <property type="entry name" value="HhH2"/>
</dbReference>
<dbReference type="SUPFAM" id="SSF56672">
    <property type="entry name" value="DNA/RNA polymerases"/>
    <property type="match status" value="1"/>
</dbReference>
<dbReference type="EMBL" id="CP060718">
    <property type="protein sequence ID" value="QNN67626.1"/>
    <property type="molecule type" value="Genomic_DNA"/>
</dbReference>
<evidence type="ECO:0000256" key="18">
    <source>
        <dbReference type="SAM" id="MobiDB-lite"/>
    </source>
</evidence>
<comment type="function">
    <text evidence="17">In addition to polymerase activity, this DNA polymerase exhibits 3'-5' and 5'-3' exonuclease activity.</text>
</comment>
<dbReference type="SMART" id="SM00474">
    <property type="entry name" value="35EXOc"/>
    <property type="match status" value="1"/>
</dbReference>
<evidence type="ECO:0000313" key="23">
    <source>
        <dbReference type="Proteomes" id="UP000515971"/>
    </source>
</evidence>
<dbReference type="GO" id="GO:0003887">
    <property type="term" value="F:DNA-directed DNA polymerase activity"/>
    <property type="evidence" value="ECO:0007669"/>
    <property type="project" value="UniProtKB-UniRule"/>
</dbReference>
<dbReference type="CDD" id="cd06139">
    <property type="entry name" value="DNA_polA_I_Ecoli_like_exo"/>
    <property type="match status" value="1"/>
</dbReference>
<dbReference type="InterPro" id="IPR001098">
    <property type="entry name" value="DNA-dir_DNA_pol_A_palm_dom"/>
</dbReference>
<dbReference type="SMART" id="SM00482">
    <property type="entry name" value="POLAc"/>
    <property type="match status" value="1"/>
</dbReference>
<dbReference type="Pfam" id="PF00476">
    <property type="entry name" value="DNA_pol_A"/>
    <property type="match status" value="1"/>
</dbReference>
<feature type="compositionally biased region" description="Basic and acidic residues" evidence="18">
    <location>
        <begin position="319"/>
        <end position="337"/>
    </location>
</feature>
<dbReference type="InterPro" id="IPR036279">
    <property type="entry name" value="5-3_exonuclease_C_sf"/>
</dbReference>
<name>A0A7G9SIF1_9SPHN</name>
<dbReference type="Gene3D" id="3.30.70.370">
    <property type="match status" value="1"/>
</dbReference>
<feature type="domain" description="5'-3' exonuclease" evidence="20">
    <location>
        <begin position="11"/>
        <end position="272"/>
    </location>
</feature>
<dbReference type="PANTHER" id="PTHR10133">
    <property type="entry name" value="DNA POLYMERASE I"/>
    <property type="match status" value="1"/>
</dbReference>
<organism evidence="22 23">
    <name type="scientific">Sphingomonas lutea</name>
    <dbReference type="NCBI Taxonomy" id="1045317"/>
    <lineage>
        <taxon>Bacteria</taxon>
        <taxon>Pseudomonadati</taxon>
        <taxon>Pseudomonadota</taxon>
        <taxon>Alphaproteobacteria</taxon>
        <taxon>Sphingomonadales</taxon>
        <taxon>Sphingomonadaceae</taxon>
        <taxon>Sphingomonas</taxon>
    </lineage>
</organism>
<keyword evidence="13 17" id="KW-0238">DNA-binding</keyword>
<evidence type="ECO:0000256" key="8">
    <source>
        <dbReference type="ARBA" id="ARBA00022722"/>
    </source>
</evidence>
<evidence type="ECO:0000256" key="11">
    <source>
        <dbReference type="ARBA" id="ARBA00022839"/>
    </source>
</evidence>
<dbReference type="GO" id="GO:0006261">
    <property type="term" value="P:DNA-templated DNA replication"/>
    <property type="evidence" value="ECO:0007669"/>
    <property type="project" value="UniProtKB-UniRule"/>
</dbReference>
<dbReference type="CDD" id="cd09898">
    <property type="entry name" value="H3TH_53EXO"/>
    <property type="match status" value="1"/>
</dbReference>
<sequence>MPEATTPTATPHLYLVDGSSYIFRAYHRLPPLTNRHGVPAGAVYGYTTMLWKLAGDLSRADGPTHMAVILDASESTHRNVMYDQYKAHRPPPPEDLVPQFPLIRTATRAFSIPCIEEDGLEADDIIACYALAAKAKGWKVTIVSSDKDLMQLIDEDAGIDMLDTMNDRRIGREQVMEKFGVPPEKVGDVLALMGDSVDNVPGVPGIGPKTASQLIQQFGDLETVLASTDQITKPKLKQSLIDHADAARLSRELVRLVCDSPLPEPLEDLALKGIPPEPLRDFLTDQGFKTLLARLESGGSVPTPRSSSGGGFNDVMASLDRKPTVEPAAPDRQEVDRSKYETVIDEAALDRWIANARATGYLALDTETDCIDCQVAKLAGISLAVAPNRACYIPTGHSGADLYSDAPSQLPQDVVLAKLKPLLEDPAILKIGHNFKYDWVMFSRLGIEVAPVDDTMVISFDLDAGRSFGHGLEELAKLHFEHECIPFKQLCGSGAKQITFDKVPLPQATEYAAEDADICLRLWLRMKPRLAQENVARVYERVDKPLVAVIGRMERRGIRVDREYLARLSAEFSKDIAALEEKIYEAACGPFTIGSPQQLGDVLYGRLGLKGGRKGKSGHYSTDVNELERLAAEGVECATLVLDWRQLTKLRSTYTDALQAVINPETGRVHTSFSLTGAQTGRLSSNDPNLQNIPIRTEAGRKIRDAFVADPGHKLLSADYSQIELRLAAHMADVPQLKDAFRNGDDIHSLTAEELFGASDRESRNKAKTVNFAILYGISSWGLAGRLGVPKDEGKAIIDRYFERFPGIRDYIHGTLSFVRQHGYTRTLFGRKTHFEPNIRSPNPSIRGGAERAAINAPIQGTSADLIKRAMARMDGALADAGLSDVKMLLQVHDELVFEVPDGREEAAAEVIKGVMAEAAGPAMQLDVPLDVEVGWGANWGAAH</sequence>
<keyword evidence="12 17" id="KW-0239">DNA-directed DNA polymerase</keyword>
<evidence type="ECO:0000256" key="3">
    <source>
        <dbReference type="ARBA" id="ARBA00012417"/>
    </source>
</evidence>
<dbReference type="SUPFAM" id="SSF88723">
    <property type="entry name" value="PIN domain-like"/>
    <property type="match status" value="1"/>
</dbReference>
<gene>
    <name evidence="17 22" type="primary">polA</name>
    <name evidence="22" type="ORF">H9L13_01315</name>
</gene>
<evidence type="ECO:0000256" key="1">
    <source>
        <dbReference type="ARBA" id="ARBA00007705"/>
    </source>
</evidence>
<evidence type="ECO:0000256" key="7">
    <source>
        <dbReference type="ARBA" id="ARBA00022705"/>
    </source>
</evidence>
<evidence type="ECO:0000259" key="21">
    <source>
        <dbReference type="SMART" id="SM00482"/>
    </source>
</evidence>
<dbReference type="Pfam" id="PF02739">
    <property type="entry name" value="5_3_exonuc_N"/>
    <property type="match status" value="1"/>
</dbReference>